<dbReference type="Proteomes" id="UP000266426">
    <property type="component" value="Unassembled WGS sequence"/>
</dbReference>
<dbReference type="GO" id="GO:0003824">
    <property type="term" value="F:catalytic activity"/>
    <property type="evidence" value="ECO:0007669"/>
    <property type="project" value="InterPro"/>
</dbReference>
<keyword evidence="1" id="KW-0472">Membrane</keyword>
<evidence type="ECO:0000259" key="2">
    <source>
        <dbReference type="Pfam" id="PF03372"/>
    </source>
</evidence>
<sequence length="322" mass="36653">MNVLTRLKPLFVFSAIISSILAVIGLFNRYFWICDLACHFRTQYCVTLGSCALYFALIRSWKPFWFCLLTAFILIIPQIPANTSASASTETGDGSRIRIVMINLRQDNTNYTAALDYLNTVKPDIIALAELDQRWFDALQPVLSEYSYSLYEIRNDNFGIGLFSSAQPDNGKMEYYGQAGFPTVVTSFILSGQPVSLVFTHPVSPVTQLKWQLRNDQLEQIIPHRQHWHDTLIFLGDLNTTEWSSIYKRLIRELDVFDSRHGFGLQPSWHQVSPILSIPIDHAFLSHNITVTNREIGTDIGSDHKPVLLELLIPDKKENAAK</sequence>
<reference evidence="3 4" key="1">
    <citation type="journal article" date="2017" name="ISME J.">
        <title>Energy and carbon metabolisms in a deep terrestrial subsurface fluid microbial community.</title>
        <authorList>
            <person name="Momper L."/>
            <person name="Jungbluth S.P."/>
            <person name="Lee M.D."/>
            <person name="Amend J.P."/>
        </authorList>
    </citation>
    <scope>NUCLEOTIDE SEQUENCE [LARGE SCALE GENOMIC DNA]</scope>
    <source>
        <strain evidence="3">SURF_26</strain>
    </source>
</reference>
<feature type="transmembrane region" description="Helical" evidence="1">
    <location>
        <begin position="64"/>
        <end position="81"/>
    </location>
</feature>
<protein>
    <recommendedName>
        <fullName evidence="2">Endonuclease/exonuclease/phosphatase domain-containing protein</fullName>
    </recommendedName>
</protein>
<accession>A0A3A4QVW5</accession>
<comment type="caution">
    <text evidence="3">The sequence shown here is derived from an EMBL/GenBank/DDBJ whole genome shotgun (WGS) entry which is preliminary data.</text>
</comment>
<keyword evidence="1" id="KW-1133">Transmembrane helix</keyword>
<dbReference type="InterPro" id="IPR005135">
    <property type="entry name" value="Endo/exonuclease/phosphatase"/>
</dbReference>
<evidence type="ECO:0000256" key="1">
    <source>
        <dbReference type="SAM" id="Phobius"/>
    </source>
</evidence>
<dbReference type="EMBL" id="QZJZ01000090">
    <property type="protein sequence ID" value="RJP56819.1"/>
    <property type="molecule type" value="Genomic_DNA"/>
</dbReference>
<keyword evidence="1" id="KW-0812">Transmembrane</keyword>
<dbReference type="Gene3D" id="3.60.10.10">
    <property type="entry name" value="Endonuclease/exonuclease/phosphatase"/>
    <property type="match status" value="1"/>
</dbReference>
<feature type="domain" description="Endonuclease/exonuclease/phosphatase" evidence="2">
    <location>
        <begin position="106"/>
        <end position="304"/>
    </location>
</feature>
<organism evidence="3 4">
    <name type="scientific">Candidatus Auribacter fodinae</name>
    <dbReference type="NCBI Taxonomy" id="2093366"/>
    <lineage>
        <taxon>Bacteria</taxon>
        <taxon>Pseudomonadati</taxon>
        <taxon>Candidatus Auribacterota</taxon>
        <taxon>Candidatus Auribacteria</taxon>
        <taxon>Candidatus Auribacterales</taxon>
        <taxon>Candidatus Auribacteraceae</taxon>
        <taxon>Candidatus Auribacter</taxon>
    </lineage>
</organism>
<gene>
    <name evidence="3" type="ORF">C4541_11435</name>
</gene>
<feature type="transmembrane region" description="Helical" evidence="1">
    <location>
        <begin position="12"/>
        <end position="33"/>
    </location>
</feature>
<dbReference type="Pfam" id="PF03372">
    <property type="entry name" value="Exo_endo_phos"/>
    <property type="match status" value="1"/>
</dbReference>
<dbReference type="SUPFAM" id="SSF56219">
    <property type="entry name" value="DNase I-like"/>
    <property type="match status" value="1"/>
</dbReference>
<dbReference type="InterPro" id="IPR036691">
    <property type="entry name" value="Endo/exonu/phosph_ase_sf"/>
</dbReference>
<evidence type="ECO:0000313" key="3">
    <source>
        <dbReference type="EMBL" id="RJP56819.1"/>
    </source>
</evidence>
<evidence type="ECO:0000313" key="4">
    <source>
        <dbReference type="Proteomes" id="UP000266426"/>
    </source>
</evidence>
<name>A0A3A4QVW5_9BACT</name>
<proteinExistence type="predicted"/>
<dbReference type="AlphaFoldDB" id="A0A3A4QVW5"/>